<dbReference type="InterPro" id="IPR004210">
    <property type="entry name" value="BESS_motif"/>
</dbReference>
<feature type="compositionally biased region" description="Polar residues" evidence="2">
    <location>
        <begin position="122"/>
        <end position="138"/>
    </location>
</feature>
<dbReference type="GO" id="GO:0005667">
    <property type="term" value="C:transcription regulator complex"/>
    <property type="evidence" value="ECO:0007669"/>
    <property type="project" value="TreeGrafter"/>
</dbReference>
<accession>A0AAW1JUK7</accession>
<dbReference type="GO" id="GO:0003677">
    <property type="term" value="F:DNA binding"/>
    <property type="evidence" value="ECO:0007669"/>
    <property type="project" value="InterPro"/>
</dbReference>
<reference evidence="5 6" key="1">
    <citation type="journal article" date="2024" name="BMC Genomics">
        <title>De novo assembly and annotation of Popillia japonica's genome with initial clues to its potential as an invasive pest.</title>
        <authorList>
            <person name="Cucini C."/>
            <person name="Boschi S."/>
            <person name="Funari R."/>
            <person name="Cardaioli E."/>
            <person name="Iannotti N."/>
            <person name="Marturano G."/>
            <person name="Paoli F."/>
            <person name="Bruttini M."/>
            <person name="Carapelli A."/>
            <person name="Frati F."/>
            <person name="Nardi F."/>
        </authorList>
    </citation>
    <scope>NUCLEOTIDE SEQUENCE [LARGE SCALE GENOMIC DNA]</scope>
    <source>
        <strain evidence="5">DMR45628</strain>
    </source>
</reference>
<dbReference type="InterPro" id="IPR006578">
    <property type="entry name" value="MADF-dom"/>
</dbReference>
<dbReference type="GO" id="GO:0005634">
    <property type="term" value="C:nucleus"/>
    <property type="evidence" value="ECO:0007669"/>
    <property type="project" value="UniProtKB-SubCell"/>
</dbReference>
<comment type="caution">
    <text evidence="5">The sequence shown here is derived from an EMBL/GenBank/DDBJ whole genome shotgun (WGS) entry which is preliminary data.</text>
</comment>
<gene>
    <name evidence="5" type="ORF">QE152_g27649</name>
</gene>
<keyword evidence="1" id="KW-0539">Nucleus</keyword>
<evidence type="ECO:0000256" key="1">
    <source>
        <dbReference type="PROSITE-ProRule" id="PRU00371"/>
    </source>
</evidence>
<keyword evidence="6" id="KW-1185">Reference proteome</keyword>
<organism evidence="5 6">
    <name type="scientific">Popillia japonica</name>
    <name type="common">Japanese beetle</name>
    <dbReference type="NCBI Taxonomy" id="7064"/>
    <lineage>
        <taxon>Eukaryota</taxon>
        <taxon>Metazoa</taxon>
        <taxon>Ecdysozoa</taxon>
        <taxon>Arthropoda</taxon>
        <taxon>Hexapoda</taxon>
        <taxon>Insecta</taxon>
        <taxon>Pterygota</taxon>
        <taxon>Neoptera</taxon>
        <taxon>Endopterygota</taxon>
        <taxon>Coleoptera</taxon>
        <taxon>Polyphaga</taxon>
        <taxon>Scarabaeiformia</taxon>
        <taxon>Scarabaeidae</taxon>
        <taxon>Rutelinae</taxon>
        <taxon>Popillia</taxon>
    </lineage>
</organism>
<dbReference type="Proteomes" id="UP001458880">
    <property type="component" value="Unassembled WGS sequence"/>
</dbReference>
<name>A0AAW1JUK7_POPJA</name>
<dbReference type="GO" id="GO:0006357">
    <property type="term" value="P:regulation of transcription by RNA polymerase II"/>
    <property type="evidence" value="ECO:0007669"/>
    <property type="project" value="TreeGrafter"/>
</dbReference>
<feature type="domain" description="MADF" evidence="3">
    <location>
        <begin position="1"/>
        <end position="91"/>
    </location>
</feature>
<evidence type="ECO:0000313" key="6">
    <source>
        <dbReference type="Proteomes" id="UP001458880"/>
    </source>
</evidence>
<evidence type="ECO:0000259" key="3">
    <source>
        <dbReference type="PROSITE" id="PS51029"/>
    </source>
</evidence>
<evidence type="ECO:0000259" key="4">
    <source>
        <dbReference type="PROSITE" id="PS51031"/>
    </source>
</evidence>
<comment type="subcellular location">
    <subcellularLocation>
        <location evidence="1">Nucleus</location>
    </subcellularLocation>
</comment>
<dbReference type="PANTHER" id="PTHR12243:SF69">
    <property type="entry name" value="SI:CH73-59F11.3"/>
    <property type="match status" value="1"/>
</dbReference>
<dbReference type="PROSITE" id="PS51029">
    <property type="entry name" value="MADF"/>
    <property type="match status" value="1"/>
</dbReference>
<protein>
    <submittedName>
        <fullName evidence="5">Alcohol dehydrogenase transcription factor Myb/SANT-like</fullName>
    </submittedName>
</protein>
<dbReference type="InterPro" id="IPR039353">
    <property type="entry name" value="TF_Adf1"/>
</dbReference>
<dbReference type="AlphaFoldDB" id="A0AAW1JUK7"/>
<sequence length="216" mass="25604">MPLDTELFICEVLKKKLWIEIFEKFVEIWSELGTAEKEEKGQELQKKWKNLRTCFKREYDAQKNEPSGTGRNKRRKYIYFDQLLFLHDSVESRETINSLGDKDHVGDVEIEMEETDVLGNPVSVNNPPTNATVRPVTTPSVKRKKVPQKSYEESLLHILKQKRDEDREIDEDKYFLLSLLPSFKKMNEDQKFFVRTEFLNVMRRWFAISPLSAILR</sequence>
<dbReference type="PANTHER" id="PTHR12243">
    <property type="entry name" value="MADF DOMAIN TRANSCRIPTION FACTOR"/>
    <property type="match status" value="1"/>
</dbReference>
<dbReference type="Pfam" id="PF10545">
    <property type="entry name" value="MADF_DNA_bdg"/>
    <property type="match status" value="1"/>
</dbReference>
<proteinExistence type="predicted"/>
<dbReference type="EMBL" id="JASPKY010000343">
    <property type="protein sequence ID" value="KAK9707754.1"/>
    <property type="molecule type" value="Genomic_DNA"/>
</dbReference>
<dbReference type="PROSITE" id="PS51031">
    <property type="entry name" value="BESS"/>
    <property type="match status" value="1"/>
</dbReference>
<feature type="region of interest" description="Disordered" evidence="2">
    <location>
        <begin position="119"/>
        <end position="138"/>
    </location>
</feature>
<feature type="domain" description="BESS" evidence="4">
    <location>
        <begin position="169"/>
        <end position="208"/>
    </location>
</feature>
<dbReference type="Pfam" id="PF02944">
    <property type="entry name" value="BESS"/>
    <property type="match status" value="1"/>
</dbReference>
<evidence type="ECO:0000313" key="5">
    <source>
        <dbReference type="EMBL" id="KAK9707754.1"/>
    </source>
</evidence>
<evidence type="ECO:0000256" key="2">
    <source>
        <dbReference type="SAM" id="MobiDB-lite"/>
    </source>
</evidence>